<dbReference type="Pfam" id="PF00239">
    <property type="entry name" value="Resolvase"/>
    <property type="match status" value="1"/>
</dbReference>
<name>A0ABP7WFG8_9GAMM</name>
<dbReference type="PROSITE" id="PS51737">
    <property type="entry name" value="RECOMBINASE_DNA_BIND"/>
    <property type="match status" value="1"/>
</dbReference>
<keyword evidence="1" id="KW-0229">DNA integration</keyword>
<keyword evidence="3" id="KW-0233">DNA recombination</keyword>
<evidence type="ECO:0000313" key="7">
    <source>
        <dbReference type="EMBL" id="GAA4087529.1"/>
    </source>
</evidence>
<dbReference type="Pfam" id="PF07508">
    <property type="entry name" value="Recombinase"/>
    <property type="match status" value="1"/>
</dbReference>
<dbReference type="InterPro" id="IPR006118">
    <property type="entry name" value="Recombinase_CS"/>
</dbReference>
<feature type="active site" description="O-(5'-phospho-DNA)-serine intermediate" evidence="4">
    <location>
        <position position="10"/>
    </location>
</feature>
<evidence type="ECO:0000256" key="4">
    <source>
        <dbReference type="PROSITE-ProRule" id="PRU10137"/>
    </source>
</evidence>
<dbReference type="Pfam" id="PF13408">
    <property type="entry name" value="Zn_ribbon_recom"/>
    <property type="match status" value="1"/>
</dbReference>
<dbReference type="InterPro" id="IPR011109">
    <property type="entry name" value="DNA_bind_recombinase_dom"/>
</dbReference>
<accession>A0ABP7WFG8</accession>
<dbReference type="InterPro" id="IPR025827">
    <property type="entry name" value="Zn_ribbon_recom_dom"/>
</dbReference>
<dbReference type="SUPFAM" id="SSF53041">
    <property type="entry name" value="Resolvase-like"/>
    <property type="match status" value="1"/>
</dbReference>
<dbReference type="EMBL" id="BAABDM010000001">
    <property type="protein sequence ID" value="GAA4087529.1"/>
    <property type="molecule type" value="Genomic_DNA"/>
</dbReference>
<dbReference type="RefSeq" id="WP_344932535.1">
    <property type="nucleotide sequence ID" value="NZ_BAABDM010000001.1"/>
</dbReference>
<dbReference type="Gene3D" id="3.90.1750.20">
    <property type="entry name" value="Putative Large Serine Recombinase, Chain B, Domain 2"/>
    <property type="match status" value="1"/>
</dbReference>
<organism evidence="7 8">
    <name type="scientific">Zhongshania borealis</name>
    <dbReference type="NCBI Taxonomy" id="889488"/>
    <lineage>
        <taxon>Bacteria</taxon>
        <taxon>Pseudomonadati</taxon>
        <taxon>Pseudomonadota</taxon>
        <taxon>Gammaproteobacteria</taxon>
        <taxon>Cellvibrionales</taxon>
        <taxon>Spongiibacteraceae</taxon>
        <taxon>Zhongshania</taxon>
    </lineage>
</organism>
<dbReference type="InterPro" id="IPR036162">
    <property type="entry name" value="Resolvase-like_N_sf"/>
</dbReference>
<feature type="domain" description="Resolvase/invertase-type recombinase catalytic" evidence="5">
    <location>
        <begin position="2"/>
        <end position="151"/>
    </location>
</feature>
<dbReference type="InterPro" id="IPR050639">
    <property type="entry name" value="SSR_resolvase"/>
</dbReference>
<feature type="domain" description="Recombinase" evidence="6">
    <location>
        <begin position="159"/>
        <end position="284"/>
    </location>
</feature>
<evidence type="ECO:0000256" key="2">
    <source>
        <dbReference type="ARBA" id="ARBA00023125"/>
    </source>
</evidence>
<dbReference type="InterPro" id="IPR006119">
    <property type="entry name" value="Resolv_N"/>
</dbReference>
<evidence type="ECO:0000259" key="5">
    <source>
        <dbReference type="PROSITE" id="PS51736"/>
    </source>
</evidence>
<evidence type="ECO:0000313" key="8">
    <source>
        <dbReference type="Proteomes" id="UP001500392"/>
    </source>
</evidence>
<comment type="caution">
    <text evidence="7">The sequence shown here is derived from an EMBL/GenBank/DDBJ whole genome shotgun (WGS) entry which is preliminary data.</text>
</comment>
<evidence type="ECO:0000259" key="6">
    <source>
        <dbReference type="PROSITE" id="PS51737"/>
    </source>
</evidence>
<evidence type="ECO:0000256" key="3">
    <source>
        <dbReference type="ARBA" id="ARBA00023172"/>
    </source>
</evidence>
<dbReference type="PROSITE" id="PS00397">
    <property type="entry name" value="RECOMBINASES_1"/>
    <property type="match status" value="1"/>
</dbReference>
<dbReference type="InterPro" id="IPR038109">
    <property type="entry name" value="DNA_bind_recomb_sf"/>
</dbReference>
<dbReference type="CDD" id="cd00338">
    <property type="entry name" value="Ser_Recombinase"/>
    <property type="match status" value="1"/>
</dbReference>
<reference evidence="8" key="1">
    <citation type="journal article" date="2019" name="Int. J. Syst. Evol. Microbiol.">
        <title>The Global Catalogue of Microorganisms (GCM) 10K type strain sequencing project: providing services to taxonomists for standard genome sequencing and annotation.</title>
        <authorList>
            <consortium name="The Broad Institute Genomics Platform"/>
            <consortium name="The Broad Institute Genome Sequencing Center for Infectious Disease"/>
            <person name="Wu L."/>
            <person name="Ma J."/>
        </authorList>
    </citation>
    <scope>NUCLEOTIDE SEQUENCE [LARGE SCALE GENOMIC DNA]</scope>
    <source>
        <strain evidence="8">JCM 17304</strain>
    </source>
</reference>
<dbReference type="PANTHER" id="PTHR30461:SF23">
    <property type="entry name" value="DNA RECOMBINASE-RELATED"/>
    <property type="match status" value="1"/>
</dbReference>
<protein>
    <submittedName>
        <fullName evidence="7">Recombinase family protein</fullName>
    </submittedName>
</protein>
<proteinExistence type="predicted"/>
<dbReference type="Gene3D" id="3.40.50.1390">
    <property type="entry name" value="Resolvase, N-terminal catalytic domain"/>
    <property type="match status" value="1"/>
</dbReference>
<gene>
    <name evidence="7" type="ORF">GCM10022414_07860</name>
</gene>
<dbReference type="Proteomes" id="UP001500392">
    <property type="component" value="Unassembled WGS sequence"/>
</dbReference>
<dbReference type="PANTHER" id="PTHR30461">
    <property type="entry name" value="DNA-INVERTASE FROM LAMBDOID PROPHAGE"/>
    <property type="match status" value="1"/>
</dbReference>
<keyword evidence="8" id="KW-1185">Reference proteome</keyword>
<dbReference type="SMART" id="SM00857">
    <property type="entry name" value="Resolvase"/>
    <property type="match status" value="1"/>
</dbReference>
<dbReference type="PROSITE" id="PS51736">
    <property type="entry name" value="RECOMBINASES_3"/>
    <property type="match status" value="1"/>
</dbReference>
<keyword evidence="2" id="KW-0238">DNA-binding</keyword>
<sequence length="527" mass="59360">MKFAAYIRVSTSRQAEESDSLDGQKLAIEKWATQNDHTVVKYYIESGHSAFKGTRPALERMRSDIKSNEIEYEGVVVYSLSRFSRKEEKRLEFDSLLAKFGITFCSVTEAFPTDQASAHLVKSLLGSVNEHQSRQNSQVVSDRKAEAVEKGYFVGGKVPYGYKSVAAPSSDKNKKILVVDYKQSLVVKDIFRLALEGTHGQPFGVKKIASHLNALGIQANSARWTITKIHNMLTDPLYIARREYAAERRIKKPGYHPLFYKNSAIIDEEVFNKVQIDLKQRAPQENTDNKGVRSKSILTGLLKCGYCKKNLVLASGKSGRYWYYKCSRQIKEDINVCSCPILPKVPVEMLVKELISEKVMLEETLSGYVQTLKAKHKEAYKADRQLLLGTQAGIAKVDNQYQKLIMLVANGELELDLTTKDTISRLKRRLEQLKIEARGLKERINLPIKKFGQSHISLFAQAAKKVLLGSDGEATKALLLATVRDIVVYPDRVQLRGGILPLAAIISRVDRNMGTSLQVPIFISKWR</sequence>
<evidence type="ECO:0000256" key="1">
    <source>
        <dbReference type="ARBA" id="ARBA00022908"/>
    </source>
</evidence>